<reference evidence="9" key="1">
    <citation type="submission" date="2022-11" db="UniProtKB">
        <authorList>
            <consortium name="WormBaseParasite"/>
        </authorList>
    </citation>
    <scope>IDENTIFICATION</scope>
</reference>
<feature type="compositionally biased region" description="Polar residues" evidence="7">
    <location>
        <begin position="1"/>
        <end position="18"/>
    </location>
</feature>
<evidence type="ECO:0000256" key="6">
    <source>
        <dbReference type="RuleBase" id="RU366017"/>
    </source>
</evidence>
<evidence type="ECO:0000256" key="7">
    <source>
        <dbReference type="SAM" id="MobiDB-lite"/>
    </source>
</evidence>
<organism evidence="8 9">
    <name type="scientific">Panagrolaimus superbus</name>
    <dbReference type="NCBI Taxonomy" id="310955"/>
    <lineage>
        <taxon>Eukaryota</taxon>
        <taxon>Metazoa</taxon>
        <taxon>Ecdysozoa</taxon>
        <taxon>Nematoda</taxon>
        <taxon>Chromadorea</taxon>
        <taxon>Rhabditida</taxon>
        <taxon>Tylenchina</taxon>
        <taxon>Panagrolaimomorpha</taxon>
        <taxon>Panagrolaimoidea</taxon>
        <taxon>Panagrolaimidae</taxon>
        <taxon>Panagrolaimus</taxon>
    </lineage>
</organism>
<comment type="subcellular location">
    <subcellularLocation>
        <location evidence="1">Membrane</location>
        <topology evidence="1">Single-pass membrane protein</topology>
    </subcellularLocation>
</comment>
<dbReference type="GO" id="GO:0016020">
    <property type="term" value="C:membrane"/>
    <property type="evidence" value="ECO:0007669"/>
    <property type="project" value="UniProtKB-SubCell"/>
</dbReference>
<evidence type="ECO:0000256" key="4">
    <source>
        <dbReference type="ARBA" id="ARBA00022679"/>
    </source>
</evidence>
<keyword evidence="4 6" id="KW-0808">Transferase</keyword>
<dbReference type="InterPro" id="IPR008166">
    <property type="entry name" value="Glyco_transf_92"/>
</dbReference>
<evidence type="ECO:0000313" key="9">
    <source>
        <dbReference type="WBParaSite" id="PSU_v2.g17874.t1"/>
    </source>
</evidence>
<proteinExistence type="inferred from homology"/>
<dbReference type="PANTHER" id="PTHR47024:SF1">
    <property type="entry name" value="GLYCOSYLTRANSFERASE FAMILY 92 PROTEIN"/>
    <property type="match status" value="1"/>
</dbReference>
<keyword evidence="3 6" id="KW-0328">Glycosyltransferase</keyword>
<accession>A0A914YKM9</accession>
<evidence type="ECO:0000256" key="5">
    <source>
        <dbReference type="ARBA" id="ARBA00023136"/>
    </source>
</evidence>
<dbReference type="Proteomes" id="UP000887577">
    <property type="component" value="Unplaced"/>
</dbReference>
<dbReference type="EC" id="2.4.1.-" evidence="6"/>
<feature type="region of interest" description="Disordered" evidence="7">
    <location>
        <begin position="1"/>
        <end position="20"/>
    </location>
</feature>
<evidence type="ECO:0000313" key="8">
    <source>
        <dbReference type="Proteomes" id="UP000887577"/>
    </source>
</evidence>
<evidence type="ECO:0000256" key="2">
    <source>
        <dbReference type="ARBA" id="ARBA00007647"/>
    </source>
</evidence>
<evidence type="ECO:0000256" key="3">
    <source>
        <dbReference type="ARBA" id="ARBA00022676"/>
    </source>
</evidence>
<comment type="similarity">
    <text evidence="2 6">Belongs to the glycosyltransferase 92 family.</text>
</comment>
<name>A0A914YKM9_9BILA</name>
<dbReference type="GO" id="GO:0016757">
    <property type="term" value="F:glycosyltransferase activity"/>
    <property type="evidence" value="ECO:0007669"/>
    <property type="project" value="UniProtKB-UniRule"/>
</dbReference>
<dbReference type="PANTHER" id="PTHR47024">
    <property type="entry name" value="BIOFILM ABSENT ON HEAD (AFTER YERSINIA EXPOSURE)-RELATED"/>
    <property type="match status" value="1"/>
</dbReference>
<dbReference type="WBParaSite" id="PSU_v2.g17874.t1">
    <property type="protein sequence ID" value="PSU_v2.g17874.t1"/>
    <property type="gene ID" value="PSU_v2.g17874"/>
</dbReference>
<protein>
    <recommendedName>
        <fullName evidence="6">Glycosyltransferase family 92 protein</fullName>
        <ecNumber evidence="6">2.4.1.-</ecNumber>
    </recommendedName>
</protein>
<evidence type="ECO:0000256" key="1">
    <source>
        <dbReference type="ARBA" id="ARBA00004167"/>
    </source>
</evidence>
<dbReference type="AlphaFoldDB" id="A0A914YKM9"/>
<sequence length="182" mass="21023">MIELNSSEGSGGNINDNQKQQKKLKTEIQSIERECPWAWATGCKWNSFVIDSYTTLGDIENNNNIIVTNQDKSSVTLQLIKGTDNYEDGISICIPPLYWYSDWLKLSFFIEVWRLSAGTNAHFYFYIQSISKTVEAVLKEYESQGILTIIEWPMLPNSTEENPNESIYRFGHLLAQNDCRYR</sequence>
<dbReference type="Pfam" id="PF01697">
    <property type="entry name" value="Glyco_transf_92"/>
    <property type="match status" value="1"/>
</dbReference>
<keyword evidence="8" id="KW-1185">Reference proteome</keyword>
<keyword evidence="5" id="KW-0472">Membrane</keyword>